<dbReference type="EC" id="2.7.7.7" evidence="1"/>
<dbReference type="EMBL" id="GG666620">
    <property type="protein sequence ID" value="EEN48278.1"/>
    <property type="molecule type" value="Genomic_DNA"/>
</dbReference>
<feature type="domain" description="DNA-directed DNA polymerase family A palm" evidence="7">
    <location>
        <begin position="321"/>
        <end position="555"/>
    </location>
</feature>
<dbReference type="SMART" id="SM00482">
    <property type="entry name" value="POLAc"/>
    <property type="match status" value="1"/>
</dbReference>
<sequence>MPTTSLYKNMLGKVFDLKAQYKALAAGCDITMNGNFQDPKVADWLLDPDAKVKRFDEMVKGQFTPQESDLLQGLRECFGEGSLSMTVQNAGSGQTRAALECVFTFHLMVKLSKLLEEQGLSTAFRNVEMPSLVALARLELNGAGFNPEECETQCQVMKDRLRMLEERAHKLAGHTFALNSTKAVDKVLYEEKKLEINEDPSTNSQPQERLSTSRKGVLEKLKTSHPLHPLPGVILKWKHISNLLNKVTPLQKKNVYNPRLNMDRIYSTCNLHTATGRVAFHDPNLQFIPKEFEIEMPTDTNNEDGPPAAGEETMSKRKVCMRHAFIPFKGGVILAADYSQLEVRIMAHLSKDSKLTQALNSGQDVFKAIASQWKGVAVEHVSDKLRQQAKQLYYGIIYGMGPKTLGEKLGVSKEEGKRRIETFKSSYTGIQRYRQTTVDQCKRNGYVQTMAERRRYLPDINGEDYYKLSQAERQAFNTTIQGSAADLVKKAMVLIDQRLQQEFPDTRRSHRHGESTAAAADTDKRRSQQPSSPPRGAYLILQLHDELIYEVHEEDEQKVAQIVKHKMEKAMELSVELPVKVKVGPTWGQLKTLDI</sequence>
<evidence type="ECO:0000256" key="6">
    <source>
        <dbReference type="SAM" id="MobiDB-lite"/>
    </source>
</evidence>
<gene>
    <name evidence="8" type="ORF">BRAFLDRAFT_70998</name>
</gene>
<dbReference type="InterPro" id="IPR019760">
    <property type="entry name" value="DNA-dir_DNA_pol_A_CS"/>
</dbReference>
<evidence type="ECO:0000256" key="5">
    <source>
        <dbReference type="ARBA" id="ARBA00049244"/>
    </source>
</evidence>
<dbReference type="Gene3D" id="3.30.420.10">
    <property type="entry name" value="Ribonuclease H-like superfamily/Ribonuclease H"/>
    <property type="match status" value="1"/>
</dbReference>
<dbReference type="GO" id="GO:0003887">
    <property type="term" value="F:DNA-directed DNA polymerase activity"/>
    <property type="evidence" value="ECO:0007669"/>
    <property type="project" value="UniProtKB-KW"/>
</dbReference>
<dbReference type="InterPro" id="IPR002298">
    <property type="entry name" value="DNA_polymerase_A"/>
</dbReference>
<organism>
    <name type="scientific">Branchiostoma floridae</name>
    <name type="common">Florida lancelet</name>
    <name type="synonym">Amphioxus</name>
    <dbReference type="NCBI Taxonomy" id="7739"/>
    <lineage>
        <taxon>Eukaryota</taxon>
        <taxon>Metazoa</taxon>
        <taxon>Chordata</taxon>
        <taxon>Cephalochordata</taxon>
        <taxon>Leptocardii</taxon>
        <taxon>Amphioxiformes</taxon>
        <taxon>Branchiostomatidae</taxon>
        <taxon>Branchiostoma</taxon>
    </lineage>
</organism>
<dbReference type="GO" id="GO:0006261">
    <property type="term" value="P:DNA-templated DNA replication"/>
    <property type="evidence" value="ECO:0007669"/>
    <property type="project" value="InterPro"/>
</dbReference>
<name>C3ZGQ2_BRAFL</name>
<dbReference type="SUPFAM" id="SSF56672">
    <property type="entry name" value="DNA/RNA polymerases"/>
    <property type="match status" value="1"/>
</dbReference>
<keyword evidence="4" id="KW-0239">DNA-directed DNA polymerase</keyword>
<protein>
    <recommendedName>
        <fullName evidence="1">DNA-directed DNA polymerase</fullName>
        <ecNumber evidence="1">2.7.7.7</ecNumber>
    </recommendedName>
</protein>
<dbReference type="PANTHER" id="PTHR10133:SF62">
    <property type="entry name" value="DNA POLYMERASE THETA"/>
    <property type="match status" value="1"/>
</dbReference>
<accession>C3ZGQ2</accession>
<keyword evidence="3" id="KW-0548">Nucleotidyltransferase</keyword>
<evidence type="ECO:0000256" key="1">
    <source>
        <dbReference type="ARBA" id="ARBA00012417"/>
    </source>
</evidence>
<evidence type="ECO:0000256" key="3">
    <source>
        <dbReference type="ARBA" id="ARBA00022695"/>
    </source>
</evidence>
<dbReference type="PANTHER" id="PTHR10133">
    <property type="entry name" value="DNA POLYMERASE I"/>
    <property type="match status" value="1"/>
</dbReference>
<dbReference type="FunFam" id="3.30.420.10:FF:000360">
    <property type="match status" value="1"/>
</dbReference>
<dbReference type="AlphaFoldDB" id="C3ZGQ2"/>
<dbReference type="Pfam" id="PF00476">
    <property type="entry name" value="DNA_pol_A"/>
    <property type="match status" value="1"/>
</dbReference>
<dbReference type="PROSITE" id="PS00447">
    <property type="entry name" value="DNA_POLYMERASE_A"/>
    <property type="match status" value="1"/>
</dbReference>
<dbReference type="eggNOG" id="KOG0950">
    <property type="taxonomic scope" value="Eukaryota"/>
</dbReference>
<dbReference type="STRING" id="7739.C3ZGQ2"/>
<dbReference type="CDD" id="cd08638">
    <property type="entry name" value="DNA_pol_A_theta"/>
    <property type="match status" value="1"/>
</dbReference>
<dbReference type="Gene3D" id="3.30.70.370">
    <property type="match status" value="1"/>
</dbReference>
<evidence type="ECO:0000313" key="8">
    <source>
        <dbReference type="EMBL" id="EEN48278.1"/>
    </source>
</evidence>
<dbReference type="GO" id="GO:0003677">
    <property type="term" value="F:DNA binding"/>
    <property type="evidence" value="ECO:0007669"/>
    <property type="project" value="InterPro"/>
</dbReference>
<reference evidence="8" key="1">
    <citation type="journal article" date="2008" name="Nature">
        <title>The amphioxus genome and the evolution of the chordate karyotype.</title>
        <authorList>
            <consortium name="US DOE Joint Genome Institute (JGI-PGF)"/>
            <person name="Putnam N.H."/>
            <person name="Butts T."/>
            <person name="Ferrier D.E.K."/>
            <person name="Furlong R.F."/>
            <person name="Hellsten U."/>
            <person name="Kawashima T."/>
            <person name="Robinson-Rechavi M."/>
            <person name="Shoguchi E."/>
            <person name="Terry A."/>
            <person name="Yu J.-K."/>
            <person name="Benito-Gutierrez E.L."/>
            <person name="Dubchak I."/>
            <person name="Garcia-Fernandez J."/>
            <person name="Gibson-Brown J.J."/>
            <person name="Grigoriev I.V."/>
            <person name="Horton A.C."/>
            <person name="de Jong P.J."/>
            <person name="Jurka J."/>
            <person name="Kapitonov V.V."/>
            <person name="Kohara Y."/>
            <person name="Kuroki Y."/>
            <person name="Lindquist E."/>
            <person name="Lucas S."/>
            <person name="Osoegawa K."/>
            <person name="Pennacchio L.A."/>
            <person name="Salamov A.A."/>
            <person name="Satou Y."/>
            <person name="Sauka-Spengler T."/>
            <person name="Schmutz J."/>
            <person name="Shin-I T."/>
            <person name="Toyoda A."/>
            <person name="Bronner-Fraser M."/>
            <person name="Fujiyama A."/>
            <person name="Holland L.Z."/>
            <person name="Holland P.W.H."/>
            <person name="Satoh N."/>
            <person name="Rokhsar D.S."/>
        </authorList>
    </citation>
    <scope>NUCLEOTIDE SEQUENCE [LARGE SCALE GENOMIC DNA]</scope>
    <source>
        <strain evidence="8">S238N-H82</strain>
        <tissue evidence="8">Testes</tissue>
    </source>
</reference>
<dbReference type="InterPro" id="IPR001098">
    <property type="entry name" value="DNA-dir_DNA_pol_A_palm_dom"/>
</dbReference>
<evidence type="ECO:0000256" key="4">
    <source>
        <dbReference type="ARBA" id="ARBA00022932"/>
    </source>
</evidence>
<dbReference type="InParanoid" id="C3ZGQ2"/>
<evidence type="ECO:0000256" key="2">
    <source>
        <dbReference type="ARBA" id="ARBA00022679"/>
    </source>
</evidence>
<dbReference type="PRINTS" id="PR00868">
    <property type="entry name" value="DNAPOLI"/>
</dbReference>
<dbReference type="InterPro" id="IPR043502">
    <property type="entry name" value="DNA/RNA_pol_sf"/>
</dbReference>
<keyword evidence="2" id="KW-0808">Transferase</keyword>
<dbReference type="FunFam" id="1.10.150.20:FF:000002">
    <property type="entry name" value="DNA polymerase I"/>
    <property type="match status" value="1"/>
</dbReference>
<dbReference type="GO" id="GO:0006281">
    <property type="term" value="P:DNA repair"/>
    <property type="evidence" value="ECO:0007669"/>
    <property type="project" value="UniProtKB-ARBA"/>
</dbReference>
<dbReference type="InterPro" id="IPR036397">
    <property type="entry name" value="RNaseH_sf"/>
</dbReference>
<dbReference type="Gene3D" id="1.10.150.20">
    <property type="entry name" value="5' to 3' exonuclease, C-terminal subdomain"/>
    <property type="match status" value="1"/>
</dbReference>
<feature type="region of interest" description="Disordered" evidence="6">
    <location>
        <begin position="502"/>
        <end position="535"/>
    </location>
</feature>
<proteinExistence type="predicted"/>
<evidence type="ECO:0000259" key="7">
    <source>
        <dbReference type="SMART" id="SM00482"/>
    </source>
</evidence>
<dbReference type="Gene3D" id="1.20.1060.10">
    <property type="entry name" value="Taq DNA Polymerase, Chain T, domain 4"/>
    <property type="match status" value="1"/>
</dbReference>
<comment type="catalytic activity">
    <reaction evidence="5">
        <text>DNA(n) + a 2'-deoxyribonucleoside 5'-triphosphate = DNA(n+1) + diphosphate</text>
        <dbReference type="Rhea" id="RHEA:22508"/>
        <dbReference type="Rhea" id="RHEA-COMP:17339"/>
        <dbReference type="Rhea" id="RHEA-COMP:17340"/>
        <dbReference type="ChEBI" id="CHEBI:33019"/>
        <dbReference type="ChEBI" id="CHEBI:61560"/>
        <dbReference type="ChEBI" id="CHEBI:173112"/>
        <dbReference type="EC" id="2.7.7.7"/>
    </reaction>
</comment>